<feature type="chain" id="PRO_5040899405" evidence="2">
    <location>
        <begin position="24"/>
        <end position="343"/>
    </location>
</feature>
<dbReference type="PANTHER" id="PTHR42928">
    <property type="entry name" value="TRICARBOXYLATE-BINDING PROTEIN"/>
    <property type="match status" value="1"/>
</dbReference>
<evidence type="ECO:0000313" key="4">
    <source>
        <dbReference type="Proteomes" id="UP000239430"/>
    </source>
</evidence>
<feature type="signal peptide" evidence="2">
    <location>
        <begin position="1"/>
        <end position="23"/>
    </location>
</feature>
<keyword evidence="2" id="KW-0732">Signal</keyword>
<comment type="caution">
    <text evidence="3">The sequence shown here is derived from an EMBL/GenBank/DDBJ whole genome shotgun (WGS) entry which is preliminary data.</text>
</comment>
<evidence type="ECO:0000256" key="2">
    <source>
        <dbReference type="SAM" id="SignalP"/>
    </source>
</evidence>
<name>A0A9X7J4R8_9FIRM</name>
<evidence type="ECO:0000256" key="1">
    <source>
        <dbReference type="ARBA" id="ARBA00006987"/>
    </source>
</evidence>
<dbReference type="InterPro" id="IPR042100">
    <property type="entry name" value="Bug_dom1"/>
</dbReference>
<proteinExistence type="inferred from homology"/>
<dbReference type="InterPro" id="IPR005064">
    <property type="entry name" value="BUG"/>
</dbReference>
<dbReference type="PROSITE" id="PS51257">
    <property type="entry name" value="PROKAR_LIPOPROTEIN"/>
    <property type="match status" value="1"/>
</dbReference>
<gene>
    <name evidence="3" type="ORF">MOST_05920</name>
</gene>
<dbReference type="Gene3D" id="3.40.190.10">
    <property type="entry name" value="Periplasmic binding protein-like II"/>
    <property type="match status" value="1"/>
</dbReference>
<dbReference type="PANTHER" id="PTHR42928:SF5">
    <property type="entry name" value="BLR1237 PROTEIN"/>
    <property type="match status" value="1"/>
</dbReference>
<comment type="similarity">
    <text evidence="1">Belongs to the UPF0065 (bug) family.</text>
</comment>
<dbReference type="EMBL" id="PVXL01000021">
    <property type="protein sequence ID" value="PRR76424.1"/>
    <property type="molecule type" value="Genomic_DNA"/>
</dbReference>
<dbReference type="RefSeq" id="WP_054936230.1">
    <property type="nucleotide sequence ID" value="NZ_PVXL01000021.1"/>
</dbReference>
<dbReference type="PIRSF" id="PIRSF017082">
    <property type="entry name" value="YflP"/>
    <property type="match status" value="1"/>
</dbReference>
<dbReference type="SUPFAM" id="SSF53850">
    <property type="entry name" value="Periplasmic binding protein-like II"/>
    <property type="match status" value="1"/>
</dbReference>
<keyword evidence="3" id="KW-0675">Receptor</keyword>
<sequence>MRKVWKIAILLLAMVMVFSVALAGCSKGQQAAPSKEGNKEAPKVQEVKFPTKPVSLIIPFSTGGGTDVAGRLLAQLTEKHLGQSIVPTNVEGGASATGLTQLAKSKNDGYTIAMCTSTIHTLKPQGRMPYSSQDFEPIIGFQTNSLAIGVNTTSQFKTLQDLINFAKKNPGKLKVGTSSIGSNNHLAGLAFELEAGIKLSFIPDPGGANQGILEVAGGNLDAAIGGPLEFLSQYKAGRIRILGIMSEKRLDTFPDIPTFKEQGVNLVFGTERYILAPKGTPEEVIKILHDAFKKGMEDPKWKEYIKTSGSEEFYKSHSEAKAYLKERDEFYYKILESSGMLKK</sequence>
<dbReference type="Proteomes" id="UP000239430">
    <property type="component" value="Unassembled WGS sequence"/>
</dbReference>
<keyword evidence="4" id="KW-1185">Reference proteome</keyword>
<organism evidence="3 4">
    <name type="scientific">Neomoorella stamsii</name>
    <dbReference type="NCBI Taxonomy" id="1266720"/>
    <lineage>
        <taxon>Bacteria</taxon>
        <taxon>Bacillati</taxon>
        <taxon>Bacillota</taxon>
        <taxon>Clostridia</taxon>
        <taxon>Neomoorellales</taxon>
        <taxon>Neomoorellaceae</taxon>
        <taxon>Neomoorella</taxon>
    </lineage>
</organism>
<evidence type="ECO:0000313" key="3">
    <source>
        <dbReference type="EMBL" id="PRR76424.1"/>
    </source>
</evidence>
<dbReference type="Gene3D" id="3.40.190.150">
    <property type="entry name" value="Bordetella uptake gene, domain 1"/>
    <property type="match status" value="1"/>
</dbReference>
<accession>A0A9X7J4R8</accession>
<protein>
    <submittedName>
        <fullName evidence="3">Tripartite tricarboxylate transporter family receptor</fullName>
    </submittedName>
</protein>
<reference evidence="3 4" key="1">
    <citation type="submission" date="2018-03" db="EMBL/GenBank/DDBJ databases">
        <title>Genome sequence of Moorella stamsii DSM 26217.</title>
        <authorList>
            <person name="Poehlein A."/>
            <person name="Daniel R."/>
        </authorList>
    </citation>
    <scope>NUCLEOTIDE SEQUENCE [LARGE SCALE GENOMIC DNA]</scope>
    <source>
        <strain evidence="4">DSM 26217</strain>
    </source>
</reference>
<dbReference type="AlphaFoldDB" id="A0A9X7J4R8"/>
<dbReference type="CDD" id="cd07012">
    <property type="entry name" value="PBP2_Bug_TTT"/>
    <property type="match status" value="1"/>
</dbReference>
<dbReference type="Pfam" id="PF03401">
    <property type="entry name" value="TctC"/>
    <property type="match status" value="1"/>
</dbReference>